<dbReference type="InterPro" id="IPR023187">
    <property type="entry name" value="Tscrpt_reg_MarR-type_CS"/>
</dbReference>
<gene>
    <name evidence="5" type="ORF">AYL44_13805</name>
</gene>
<keyword evidence="1" id="KW-0805">Transcription regulation</keyword>
<dbReference type="Pfam" id="PF12802">
    <property type="entry name" value="MarR_2"/>
    <property type="match status" value="1"/>
</dbReference>
<comment type="caution">
    <text evidence="5">The sequence shown here is derived from an EMBL/GenBank/DDBJ whole genome shotgun (WGS) entry which is preliminary data.</text>
</comment>
<organism evidence="5 6">
    <name type="scientific">Microbacterium oleivorans</name>
    <dbReference type="NCBI Taxonomy" id="273677"/>
    <lineage>
        <taxon>Bacteria</taxon>
        <taxon>Bacillati</taxon>
        <taxon>Actinomycetota</taxon>
        <taxon>Actinomycetes</taxon>
        <taxon>Micrococcales</taxon>
        <taxon>Microbacteriaceae</taxon>
        <taxon>Microbacterium</taxon>
    </lineage>
</organism>
<dbReference type="InterPro" id="IPR000835">
    <property type="entry name" value="HTH_MarR-typ"/>
</dbReference>
<evidence type="ECO:0000313" key="5">
    <source>
        <dbReference type="EMBL" id="OAH49072.1"/>
    </source>
</evidence>
<evidence type="ECO:0000256" key="1">
    <source>
        <dbReference type="ARBA" id="ARBA00023015"/>
    </source>
</evidence>
<dbReference type="GO" id="GO:0003700">
    <property type="term" value="F:DNA-binding transcription factor activity"/>
    <property type="evidence" value="ECO:0007669"/>
    <property type="project" value="InterPro"/>
</dbReference>
<dbReference type="SUPFAM" id="SSF46785">
    <property type="entry name" value="Winged helix' DNA-binding domain"/>
    <property type="match status" value="1"/>
</dbReference>
<feature type="domain" description="HTH marR-type" evidence="4">
    <location>
        <begin position="1"/>
        <end position="141"/>
    </location>
</feature>
<dbReference type="PANTHER" id="PTHR33164">
    <property type="entry name" value="TRANSCRIPTIONAL REGULATOR, MARR FAMILY"/>
    <property type="match status" value="1"/>
</dbReference>
<accession>A0A177K6P3</accession>
<dbReference type="InterPro" id="IPR036388">
    <property type="entry name" value="WH-like_DNA-bd_sf"/>
</dbReference>
<reference evidence="5 6" key="1">
    <citation type="submission" date="2016-02" db="EMBL/GenBank/DDBJ databases">
        <authorList>
            <person name="Wen L."/>
            <person name="He K."/>
            <person name="Yang H."/>
        </authorList>
    </citation>
    <scope>NUCLEOTIDE SEQUENCE [LARGE SCALE GENOMIC DNA]</scope>
    <source>
        <strain evidence="5 6">CD11_3</strain>
    </source>
</reference>
<dbReference type="Gene3D" id="1.10.10.10">
    <property type="entry name" value="Winged helix-like DNA-binding domain superfamily/Winged helix DNA-binding domain"/>
    <property type="match status" value="1"/>
</dbReference>
<dbReference type="GO" id="GO:0006950">
    <property type="term" value="P:response to stress"/>
    <property type="evidence" value="ECO:0007669"/>
    <property type="project" value="TreeGrafter"/>
</dbReference>
<keyword evidence="2" id="KW-0238">DNA-binding</keyword>
<dbReference type="GO" id="GO:0003677">
    <property type="term" value="F:DNA binding"/>
    <property type="evidence" value="ECO:0007669"/>
    <property type="project" value="UniProtKB-KW"/>
</dbReference>
<dbReference type="PROSITE" id="PS50995">
    <property type="entry name" value="HTH_MARR_2"/>
    <property type="match status" value="1"/>
</dbReference>
<protein>
    <submittedName>
        <fullName evidence="5">Transcriptional regulator</fullName>
    </submittedName>
</protein>
<dbReference type="Proteomes" id="UP000076998">
    <property type="component" value="Unassembled WGS sequence"/>
</dbReference>
<dbReference type="InterPro" id="IPR039422">
    <property type="entry name" value="MarR/SlyA-like"/>
</dbReference>
<evidence type="ECO:0000259" key="4">
    <source>
        <dbReference type="PROSITE" id="PS50995"/>
    </source>
</evidence>
<dbReference type="EMBL" id="LSTV01000005">
    <property type="protein sequence ID" value="OAH49072.1"/>
    <property type="molecule type" value="Genomic_DNA"/>
</dbReference>
<evidence type="ECO:0000313" key="6">
    <source>
        <dbReference type="Proteomes" id="UP000076998"/>
    </source>
</evidence>
<dbReference type="PANTHER" id="PTHR33164:SF104">
    <property type="entry name" value="TRANSCRIPTIONAL REGULATORY PROTEIN"/>
    <property type="match status" value="1"/>
</dbReference>
<dbReference type="AlphaFoldDB" id="A0A177K6P3"/>
<sequence length="142" mass="15838">MTDRRLAIAAWESLFRAQHEVLAEISRDFEDDDLSSAEYDVLLTVTRCEGHTARLRDVTANMLISQPSVSRLVDRMVARGLVAKCPDPNDGRGAVLRATEQGAAMFRRLATTHGRTIAERMSVLTDDELAELERLTARLRGV</sequence>
<proteinExistence type="predicted"/>
<evidence type="ECO:0000256" key="3">
    <source>
        <dbReference type="ARBA" id="ARBA00023163"/>
    </source>
</evidence>
<dbReference type="PROSITE" id="PS01117">
    <property type="entry name" value="HTH_MARR_1"/>
    <property type="match status" value="1"/>
</dbReference>
<dbReference type="SMART" id="SM00347">
    <property type="entry name" value="HTH_MARR"/>
    <property type="match status" value="1"/>
</dbReference>
<dbReference type="OrthoDB" id="3178168at2"/>
<name>A0A177K6P3_9MICO</name>
<dbReference type="InterPro" id="IPR036390">
    <property type="entry name" value="WH_DNA-bd_sf"/>
</dbReference>
<dbReference type="PRINTS" id="PR00598">
    <property type="entry name" value="HTHMARR"/>
</dbReference>
<keyword evidence="3" id="KW-0804">Transcription</keyword>
<dbReference type="RefSeq" id="WP_064003846.1">
    <property type="nucleotide sequence ID" value="NZ_JBEYBI010000009.1"/>
</dbReference>
<evidence type="ECO:0000256" key="2">
    <source>
        <dbReference type="ARBA" id="ARBA00023125"/>
    </source>
</evidence>